<sequence length="342" mass="38194">VLTLNMVGRRSLYLFVLVLVSLGCVSSIRYKKPCIYNQRRYNAGQVILILHDNCLALICSSVGKNVVIVPIKDCVICKVTTQTTTVSTTDVSTTTFPTTDRSIGGYVCDYSIFGSSHSKNQKNQCMVTIHSRGVTSNEIRIILQKHNELRSRVANGYETRGDPGPQPGARNMREMRWNTQLAEVAQAWADQCPSIYNAHDTGDNRRICGSDYSYIGQNIYFQWSFNPESIWENAVESWYSEVKDMPNTLAGFLLNHNKIIGHYTQMVWAETYEVGCGAIYYPGFYDGVRYPETKIYVCNYGPGGNYLGHPVYANGGPAASKCPYGPSYNYPGLCATPPIDQP</sequence>
<name>A0AAV2QLD6_MEGNR</name>
<evidence type="ECO:0000259" key="2">
    <source>
        <dbReference type="SMART" id="SM00198"/>
    </source>
</evidence>
<dbReference type="PROSITE" id="PS01009">
    <property type="entry name" value="CRISP_1"/>
    <property type="match status" value="1"/>
</dbReference>
<dbReference type="EMBL" id="CAXKWB010007739">
    <property type="protein sequence ID" value="CAL4088191.1"/>
    <property type="molecule type" value="Genomic_DNA"/>
</dbReference>
<feature type="domain" description="SCP" evidence="2">
    <location>
        <begin position="137"/>
        <end position="308"/>
    </location>
</feature>
<dbReference type="PRINTS" id="PR00838">
    <property type="entry name" value="V5ALLERGEN"/>
</dbReference>
<proteinExistence type="predicted"/>
<accession>A0AAV2QLD6</accession>
<keyword evidence="1" id="KW-0472">Membrane</keyword>
<dbReference type="CDD" id="cd05380">
    <property type="entry name" value="CAP_euk"/>
    <property type="match status" value="1"/>
</dbReference>
<dbReference type="AlphaFoldDB" id="A0AAV2QLD6"/>
<protein>
    <recommendedName>
        <fullName evidence="2">SCP domain-containing protein</fullName>
    </recommendedName>
</protein>
<comment type="caution">
    <text evidence="3">The sequence shown here is derived from an EMBL/GenBank/DDBJ whole genome shotgun (WGS) entry which is preliminary data.</text>
</comment>
<dbReference type="Gene3D" id="3.40.33.10">
    <property type="entry name" value="CAP"/>
    <property type="match status" value="1"/>
</dbReference>
<dbReference type="PRINTS" id="PR00837">
    <property type="entry name" value="V5TPXLIKE"/>
</dbReference>
<keyword evidence="1" id="KW-1133">Transmembrane helix</keyword>
<dbReference type="InterPro" id="IPR002413">
    <property type="entry name" value="V5_allergen-like"/>
</dbReference>
<keyword evidence="1" id="KW-0812">Transmembrane</keyword>
<keyword evidence="4" id="KW-1185">Reference proteome</keyword>
<dbReference type="SMART" id="SM00198">
    <property type="entry name" value="SCP"/>
    <property type="match status" value="1"/>
</dbReference>
<reference evidence="3 4" key="1">
    <citation type="submission" date="2024-05" db="EMBL/GenBank/DDBJ databases">
        <authorList>
            <person name="Wallberg A."/>
        </authorList>
    </citation>
    <scope>NUCLEOTIDE SEQUENCE [LARGE SCALE GENOMIC DNA]</scope>
</reference>
<dbReference type="PANTHER" id="PTHR10334">
    <property type="entry name" value="CYSTEINE-RICH SECRETORY PROTEIN-RELATED"/>
    <property type="match status" value="1"/>
</dbReference>
<dbReference type="Proteomes" id="UP001497623">
    <property type="component" value="Unassembled WGS sequence"/>
</dbReference>
<feature type="non-terminal residue" evidence="3">
    <location>
        <position position="1"/>
    </location>
</feature>
<dbReference type="InterPro" id="IPR018244">
    <property type="entry name" value="Allrgn_V5/Tpx1_CS"/>
</dbReference>
<dbReference type="SUPFAM" id="SSF55797">
    <property type="entry name" value="PR-1-like"/>
    <property type="match status" value="1"/>
</dbReference>
<dbReference type="InterPro" id="IPR001283">
    <property type="entry name" value="CRISP-related"/>
</dbReference>
<organism evidence="3 4">
    <name type="scientific">Meganyctiphanes norvegica</name>
    <name type="common">Northern krill</name>
    <name type="synonym">Thysanopoda norvegica</name>
    <dbReference type="NCBI Taxonomy" id="48144"/>
    <lineage>
        <taxon>Eukaryota</taxon>
        <taxon>Metazoa</taxon>
        <taxon>Ecdysozoa</taxon>
        <taxon>Arthropoda</taxon>
        <taxon>Crustacea</taxon>
        <taxon>Multicrustacea</taxon>
        <taxon>Malacostraca</taxon>
        <taxon>Eumalacostraca</taxon>
        <taxon>Eucarida</taxon>
        <taxon>Euphausiacea</taxon>
        <taxon>Euphausiidae</taxon>
        <taxon>Meganyctiphanes</taxon>
    </lineage>
</organism>
<feature type="transmembrane region" description="Helical" evidence="1">
    <location>
        <begin position="12"/>
        <end position="30"/>
    </location>
</feature>
<dbReference type="PROSITE" id="PS01010">
    <property type="entry name" value="CRISP_2"/>
    <property type="match status" value="1"/>
</dbReference>
<dbReference type="InterPro" id="IPR035940">
    <property type="entry name" value="CAP_sf"/>
</dbReference>
<evidence type="ECO:0000256" key="1">
    <source>
        <dbReference type="SAM" id="Phobius"/>
    </source>
</evidence>
<evidence type="ECO:0000313" key="4">
    <source>
        <dbReference type="Proteomes" id="UP001497623"/>
    </source>
</evidence>
<gene>
    <name evidence="3" type="ORF">MNOR_LOCUS13486</name>
</gene>
<dbReference type="Pfam" id="PF00188">
    <property type="entry name" value="CAP"/>
    <property type="match status" value="1"/>
</dbReference>
<dbReference type="GO" id="GO:0005576">
    <property type="term" value="C:extracellular region"/>
    <property type="evidence" value="ECO:0007669"/>
    <property type="project" value="InterPro"/>
</dbReference>
<evidence type="ECO:0000313" key="3">
    <source>
        <dbReference type="EMBL" id="CAL4088191.1"/>
    </source>
</evidence>
<dbReference type="InterPro" id="IPR014044">
    <property type="entry name" value="CAP_dom"/>
</dbReference>